<proteinExistence type="predicted"/>
<organism evidence="3 4">
    <name type="scientific">Monilinia fructigena</name>
    <dbReference type="NCBI Taxonomy" id="38457"/>
    <lineage>
        <taxon>Eukaryota</taxon>
        <taxon>Fungi</taxon>
        <taxon>Dikarya</taxon>
        <taxon>Ascomycota</taxon>
        <taxon>Pezizomycotina</taxon>
        <taxon>Leotiomycetes</taxon>
        <taxon>Helotiales</taxon>
        <taxon>Sclerotiniaceae</taxon>
        <taxon>Monilinia</taxon>
    </lineage>
</organism>
<reference evidence="3 4" key="1">
    <citation type="submission" date="2018-06" db="EMBL/GenBank/DDBJ databases">
        <title>Genome Sequence of the Brown Rot Fungal Pathogen Monilinia fructigena.</title>
        <authorList>
            <person name="Landi L."/>
            <person name="De Miccolis Angelini R.M."/>
            <person name="Pollastro S."/>
            <person name="Abate D."/>
            <person name="Faretra F."/>
            <person name="Romanazzi G."/>
        </authorList>
    </citation>
    <scope>NUCLEOTIDE SEQUENCE [LARGE SCALE GENOMIC DNA]</scope>
    <source>
        <strain evidence="3 4">Mfrg269</strain>
    </source>
</reference>
<dbReference type="Proteomes" id="UP000249056">
    <property type="component" value="Unassembled WGS sequence"/>
</dbReference>
<evidence type="ECO:0000256" key="1">
    <source>
        <dbReference type="SAM" id="Coils"/>
    </source>
</evidence>
<feature type="compositionally biased region" description="Polar residues" evidence="2">
    <location>
        <begin position="382"/>
        <end position="392"/>
    </location>
</feature>
<evidence type="ECO:0000313" key="3">
    <source>
        <dbReference type="EMBL" id="RAL62207.1"/>
    </source>
</evidence>
<evidence type="ECO:0000313" key="4">
    <source>
        <dbReference type="Proteomes" id="UP000249056"/>
    </source>
</evidence>
<feature type="region of interest" description="Disordered" evidence="2">
    <location>
        <begin position="371"/>
        <end position="392"/>
    </location>
</feature>
<feature type="region of interest" description="Disordered" evidence="2">
    <location>
        <begin position="243"/>
        <end position="263"/>
    </location>
</feature>
<dbReference type="EMBL" id="QKRW01000026">
    <property type="protein sequence ID" value="RAL62207.1"/>
    <property type="molecule type" value="Genomic_DNA"/>
</dbReference>
<dbReference type="OrthoDB" id="5069016at2759"/>
<keyword evidence="4" id="KW-1185">Reference proteome</keyword>
<name>A0A395IPJ6_9HELO</name>
<evidence type="ECO:0008006" key="5">
    <source>
        <dbReference type="Google" id="ProtNLM"/>
    </source>
</evidence>
<comment type="caution">
    <text evidence="3">The sequence shown here is derived from an EMBL/GenBank/DDBJ whole genome shotgun (WGS) entry which is preliminary data.</text>
</comment>
<protein>
    <recommendedName>
        <fullName evidence="5">Fungal N-terminal domain-containing protein</fullName>
    </recommendedName>
</protein>
<sequence length="441" mass="48916">MNMLRRFTGQKVKESSWYMSWDSFFFAAPYSTMAEVIGVIASTAQLAQYCGQLWALLKDIKRSTTALQRFQQQVRELQILSESISRNEAFHTSNIQNLVESILASVSVVDPSSLLQRPWVPRTLTFLTKKGDFLDTIEAIEKKKSSLSLHMHIIEAEILNDIKKDISAMDRTPPTLQGVFSKIFRPKWNTSQAITVPPSSFSSTASTKLGEVFSVSSHNSSSVDISCSNTAVSIDRNVNQGAENESRQYEASNQGSSPSVSDQQVRITEWINCEDSPTMRYGNEPSAQYIEIAGNALEGPGLQINGAHVEGYANQSDIASLEEVVFHNNATTRSAEGTQINGLNLYLESDAPQLQLELKGNFIRNRHAGPGVQVNGIRTKRQGGSSNRARQQIGRQAELQLTPRMRAQQKSQQADSSHMLMRNSFPHSDTKSQINAIISKV</sequence>
<gene>
    <name evidence="3" type="ORF">DID88_002691</name>
</gene>
<feature type="coiled-coil region" evidence="1">
    <location>
        <begin position="60"/>
        <end position="87"/>
    </location>
</feature>
<evidence type="ECO:0000256" key="2">
    <source>
        <dbReference type="SAM" id="MobiDB-lite"/>
    </source>
</evidence>
<keyword evidence="1" id="KW-0175">Coiled coil</keyword>
<dbReference type="AlphaFoldDB" id="A0A395IPJ6"/>
<accession>A0A395IPJ6</accession>